<accession>A0ABU2FY19</accession>
<keyword evidence="2" id="KW-1185">Reference proteome</keyword>
<comment type="caution">
    <text evidence="1">The sequence shown here is derived from an EMBL/GenBank/DDBJ whole genome shotgun (WGS) entry which is preliminary data.</text>
</comment>
<dbReference type="RefSeq" id="WP_310927244.1">
    <property type="nucleotide sequence ID" value="NZ_JAMQOQ010000001.1"/>
</dbReference>
<dbReference type="CDD" id="cd11532">
    <property type="entry name" value="NTP-PPase_COG4997"/>
    <property type="match status" value="1"/>
</dbReference>
<evidence type="ECO:0000313" key="2">
    <source>
        <dbReference type="Proteomes" id="UP001254813"/>
    </source>
</evidence>
<gene>
    <name evidence="1" type="ORF">NDI79_04495</name>
</gene>
<sequence>MTREYDKLVRDRIPDVIRADGERPVTHAATGEEYRRRLREKLVEEATEFAEDGELAELADVLAVFDAMCDAVGTTPEEVRRLGAEKAAERGGFSDGVVLERVETDPTDGFENADSR</sequence>
<dbReference type="SUPFAM" id="SSF101386">
    <property type="entry name" value="all-alpha NTP pyrophosphatases"/>
    <property type="match status" value="1"/>
</dbReference>
<dbReference type="EMBL" id="JAMQOQ010000001">
    <property type="protein sequence ID" value="MDS0293432.1"/>
    <property type="molecule type" value="Genomic_DNA"/>
</dbReference>
<dbReference type="InterPro" id="IPR038735">
    <property type="entry name" value="MSMEG_1276-like_NTP-PPase_dom"/>
</dbReference>
<organism evidence="1 2">
    <name type="scientific">Halogeometricum luteum</name>
    <dbReference type="NCBI Taxonomy" id="2950537"/>
    <lineage>
        <taxon>Archaea</taxon>
        <taxon>Methanobacteriati</taxon>
        <taxon>Methanobacteriota</taxon>
        <taxon>Stenosarchaea group</taxon>
        <taxon>Halobacteria</taxon>
        <taxon>Halobacteriales</taxon>
        <taxon>Haloferacaceae</taxon>
        <taxon>Halogeometricum</taxon>
    </lineage>
</organism>
<evidence type="ECO:0000313" key="1">
    <source>
        <dbReference type="EMBL" id="MDS0293432.1"/>
    </source>
</evidence>
<protein>
    <submittedName>
        <fullName evidence="1">Nucleoside triphosphate pyrophosphohydrolase</fullName>
    </submittedName>
</protein>
<name>A0ABU2FY19_9EURY</name>
<reference evidence="1 2" key="1">
    <citation type="submission" date="2022-06" db="EMBL/GenBank/DDBJ databases">
        <title>Halogeometricum sp. a new haloarchaeum isolate from saline soil.</title>
        <authorList>
            <person name="Strakova D."/>
            <person name="Galisteo C."/>
            <person name="Sanchez-Porro C."/>
            <person name="Ventosa A."/>
        </authorList>
    </citation>
    <scope>NUCLEOTIDE SEQUENCE [LARGE SCALE GENOMIC DNA]</scope>
    <source>
        <strain evidence="2">S3BR25-2</strain>
    </source>
</reference>
<proteinExistence type="predicted"/>
<dbReference type="Proteomes" id="UP001254813">
    <property type="component" value="Unassembled WGS sequence"/>
</dbReference>